<accession>A0ABR0X1G7</accession>
<organism evidence="4 5">
    <name type="scientific">Rehmannia glutinosa</name>
    <name type="common">Chinese foxglove</name>
    <dbReference type="NCBI Taxonomy" id="99300"/>
    <lineage>
        <taxon>Eukaryota</taxon>
        <taxon>Viridiplantae</taxon>
        <taxon>Streptophyta</taxon>
        <taxon>Embryophyta</taxon>
        <taxon>Tracheophyta</taxon>
        <taxon>Spermatophyta</taxon>
        <taxon>Magnoliopsida</taxon>
        <taxon>eudicotyledons</taxon>
        <taxon>Gunneridae</taxon>
        <taxon>Pentapetalae</taxon>
        <taxon>asterids</taxon>
        <taxon>lamiids</taxon>
        <taxon>Lamiales</taxon>
        <taxon>Orobanchaceae</taxon>
        <taxon>Rehmannieae</taxon>
        <taxon>Rehmannia</taxon>
    </lineage>
</organism>
<evidence type="ECO:0000313" key="5">
    <source>
        <dbReference type="Proteomes" id="UP001318860"/>
    </source>
</evidence>
<feature type="domain" description="U1-type" evidence="3">
    <location>
        <begin position="160"/>
        <end position="194"/>
    </location>
</feature>
<keyword evidence="5" id="KW-1185">Reference proteome</keyword>
<dbReference type="SMART" id="SM00355">
    <property type="entry name" value="ZnF_C2H2"/>
    <property type="match status" value="3"/>
</dbReference>
<dbReference type="InterPro" id="IPR036236">
    <property type="entry name" value="Znf_C2H2_sf"/>
</dbReference>
<reference evidence="4 5" key="1">
    <citation type="journal article" date="2021" name="Comput. Struct. Biotechnol. J.">
        <title>De novo genome assembly of the potent medicinal plant Rehmannia glutinosa using nanopore technology.</title>
        <authorList>
            <person name="Ma L."/>
            <person name="Dong C."/>
            <person name="Song C."/>
            <person name="Wang X."/>
            <person name="Zheng X."/>
            <person name="Niu Y."/>
            <person name="Chen S."/>
            <person name="Feng W."/>
        </authorList>
    </citation>
    <scope>NUCLEOTIDE SEQUENCE [LARGE SCALE GENOMIC DNA]</scope>
    <source>
        <strain evidence="4">DH-2019</strain>
    </source>
</reference>
<feature type="compositionally biased region" description="Polar residues" evidence="1">
    <location>
        <begin position="51"/>
        <end position="69"/>
    </location>
</feature>
<dbReference type="PANTHER" id="PTHR47487:SF8">
    <property type="entry name" value="OS08G0270900 PROTEIN"/>
    <property type="match status" value="1"/>
</dbReference>
<dbReference type="SUPFAM" id="SSF57667">
    <property type="entry name" value="beta-beta-alpha zinc fingers"/>
    <property type="match status" value="3"/>
</dbReference>
<protein>
    <recommendedName>
        <fullName evidence="6">C2H2-type domain-containing protein</fullName>
    </recommendedName>
</protein>
<sequence>MADKQKSDSFQVELAIQRELAYRKKVPFSIEKPILHRNSPPPRPNPKPHSIQETSTARPLIRSPNTFPNPFQKPNIPTKPRSDLKRKSVTTTDREPCRNLTTSTNNSNMALNKSVDNLLCELCQVSCSSALTMRQHLSGRPHKAKMEFMKLKRNCIGERKGKPRCDICQIWCSDRDGLEMHLKGQKHKAKMQELELCKKNGGGIVAKKPILCELCRVHSMNEDLFKMHLKGRQHAAREELKR</sequence>
<feature type="domain" description="U1-type" evidence="3">
    <location>
        <begin position="207"/>
        <end position="241"/>
    </location>
</feature>
<dbReference type="Pfam" id="PF12874">
    <property type="entry name" value="zf-met"/>
    <property type="match status" value="3"/>
</dbReference>
<feature type="domain" description="C2H2-type" evidence="2">
    <location>
        <begin position="163"/>
        <end position="187"/>
    </location>
</feature>
<comment type="caution">
    <text evidence="4">The sequence shown here is derived from an EMBL/GenBank/DDBJ whole genome shotgun (WGS) entry which is preliminary data.</text>
</comment>
<feature type="region of interest" description="Disordered" evidence="1">
    <location>
        <begin position="27"/>
        <end position="105"/>
    </location>
</feature>
<dbReference type="InterPro" id="IPR003604">
    <property type="entry name" value="Matrin/U1-like-C_Znf_C2H2"/>
</dbReference>
<feature type="domain" description="U1-type" evidence="3">
    <location>
        <begin position="115"/>
        <end position="149"/>
    </location>
</feature>
<gene>
    <name evidence="4" type="ORF">DH2020_013080</name>
</gene>
<dbReference type="Proteomes" id="UP001318860">
    <property type="component" value="Unassembled WGS sequence"/>
</dbReference>
<evidence type="ECO:0000259" key="2">
    <source>
        <dbReference type="SMART" id="SM00355"/>
    </source>
</evidence>
<dbReference type="Gene3D" id="3.30.160.60">
    <property type="entry name" value="Classic Zinc Finger"/>
    <property type="match status" value="3"/>
</dbReference>
<evidence type="ECO:0000313" key="4">
    <source>
        <dbReference type="EMBL" id="KAK6153441.1"/>
    </source>
</evidence>
<dbReference type="EMBL" id="JABTTQ020000006">
    <property type="protein sequence ID" value="KAK6153441.1"/>
    <property type="molecule type" value="Genomic_DNA"/>
</dbReference>
<feature type="compositionally biased region" description="Basic and acidic residues" evidence="1">
    <location>
        <begin position="80"/>
        <end position="97"/>
    </location>
</feature>
<feature type="domain" description="C2H2-type" evidence="2">
    <location>
        <begin position="210"/>
        <end position="234"/>
    </location>
</feature>
<feature type="domain" description="C2H2-type" evidence="2">
    <location>
        <begin position="118"/>
        <end position="142"/>
    </location>
</feature>
<dbReference type="InterPro" id="IPR013087">
    <property type="entry name" value="Znf_C2H2_type"/>
</dbReference>
<name>A0ABR0X1G7_REHGL</name>
<dbReference type="PANTHER" id="PTHR47487">
    <property type="entry name" value="OS06G0651300 PROTEIN-RELATED"/>
    <property type="match status" value="1"/>
</dbReference>
<dbReference type="SMART" id="SM00451">
    <property type="entry name" value="ZnF_U1"/>
    <property type="match status" value="3"/>
</dbReference>
<evidence type="ECO:0008006" key="6">
    <source>
        <dbReference type="Google" id="ProtNLM"/>
    </source>
</evidence>
<evidence type="ECO:0000259" key="3">
    <source>
        <dbReference type="SMART" id="SM00451"/>
    </source>
</evidence>
<evidence type="ECO:0000256" key="1">
    <source>
        <dbReference type="SAM" id="MobiDB-lite"/>
    </source>
</evidence>
<proteinExistence type="predicted"/>